<dbReference type="RefSeq" id="WP_135343822.1">
    <property type="nucleotide sequence ID" value="NZ_ML214256.1"/>
</dbReference>
<organism evidence="1 2">
    <name type="scientific">Thermus tengchongensis</name>
    <dbReference type="NCBI Taxonomy" id="1214928"/>
    <lineage>
        <taxon>Bacteria</taxon>
        <taxon>Thermotogati</taxon>
        <taxon>Deinococcota</taxon>
        <taxon>Deinococci</taxon>
        <taxon>Thermales</taxon>
        <taxon>Thermaceae</taxon>
        <taxon>Thermus</taxon>
    </lineage>
</organism>
<sequence>MLWLPGLEPFQDGALAVRVALVVDDTPERYPVLESFLRRRFSVSVVRFASRVPEDFGEAELVSLDYHLGEETALDQMRKVPPERLLGRVYLVHSTGGLEATMLEDWLRKRGLVVVRYPYSLMRMEVRGGKRQAAEPRAR</sequence>
<evidence type="ECO:0008006" key="3">
    <source>
        <dbReference type="Google" id="ProtNLM"/>
    </source>
</evidence>
<keyword evidence="2" id="KW-1185">Reference proteome</keyword>
<dbReference type="Proteomes" id="UP000297244">
    <property type="component" value="Unassembled WGS sequence"/>
</dbReference>
<gene>
    <name evidence="1" type="ORF">E0489_10715</name>
</gene>
<name>A0ABY2K498_9DEIN</name>
<protein>
    <recommendedName>
        <fullName evidence="3">Response regulator</fullName>
    </recommendedName>
</protein>
<dbReference type="EMBL" id="SKBL01000021">
    <property type="protein sequence ID" value="TFU15066.1"/>
    <property type="molecule type" value="Genomic_DNA"/>
</dbReference>
<comment type="caution">
    <text evidence="1">The sequence shown here is derived from an EMBL/GenBank/DDBJ whole genome shotgun (WGS) entry which is preliminary data.</text>
</comment>
<accession>A0ABY2K498</accession>
<reference evidence="1 2" key="1">
    <citation type="submission" date="2019-03" db="EMBL/GenBank/DDBJ databases">
        <title>Thermus tengchongensis species for the arsenic transformation mechanism.</title>
        <authorList>
            <person name="Yuan G.C."/>
        </authorList>
    </citation>
    <scope>NUCLEOTIDE SEQUENCE [LARGE SCALE GENOMIC DNA]</scope>
    <source>
        <strain evidence="1 2">15Y</strain>
    </source>
</reference>
<evidence type="ECO:0000313" key="2">
    <source>
        <dbReference type="Proteomes" id="UP000297244"/>
    </source>
</evidence>
<proteinExistence type="predicted"/>
<evidence type="ECO:0000313" key="1">
    <source>
        <dbReference type="EMBL" id="TFU15066.1"/>
    </source>
</evidence>